<sequence length="171" mass="18759">MSEFTRIKIRVGALVFHADEVALIHRVRRAAPLHTVPGGNVEPAEDLLAALRRELAEELALDLADATPPRLLWTVDQMVTRPGPTPSPRKLHLVYRVHITGDVRRTLATEETDDTPGGHDVGRIVWVPYRDTAGLSLYPPVAARLAALPSPDAPVTDAAVPPFNDTNYSWL</sequence>
<dbReference type="Proteomes" id="UP000282674">
    <property type="component" value="Unassembled WGS sequence"/>
</dbReference>
<evidence type="ECO:0000313" key="4">
    <source>
        <dbReference type="EMBL" id="RMI46556.1"/>
    </source>
</evidence>
<dbReference type="AlphaFoldDB" id="A0A3M2MAI2"/>
<dbReference type="PANTHER" id="PTHR43046">
    <property type="entry name" value="GDP-MANNOSE MANNOSYL HYDROLASE"/>
    <property type="match status" value="1"/>
</dbReference>
<dbReference type="Gene3D" id="3.90.79.10">
    <property type="entry name" value="Nucleoside Triphosphate Pyrophosphohydrolase"/>
    <property type="match status" value="1"/>
</dbReference>
<comment type="cofactor">
    <cofactor evidence="1">
        <name>Mg(2+)</name>
        <dbReference type="ChEBI" id="CHEBI:18420"/>
    </cofactor>
</comment>
<dbReference type="OrthoDB" id="3478423at2"/>
<dbReference type="CDD" id="cd02883">
    <property type="entry name" value="NUDIX_Hydrolase"/>
    <property type="match status" value="1"/>
</dbReference>
<keyword evidence="2 4" id="KW-0378">Hydrolase</keyword>
<comment type="caution">
    <text evidence="4">The sequence shown here is derived from an EMBL/GenBank/DDBJ whole genome shotgun (WGS) entry which is preliminary data.</text>
</comment>
<dbReference type="SUPFAM" id="SSF55811">
    <property type="entry name" value="Nudix"/>
    <property type="match status" value="1"/>
</dbReference>
<proteinExistence type="predicted"/>
<dbReference type="InterPro" id="IPR015797">
    <property type="entry name" value="NUDIX_hydrolase-like_dom_sf"/>
</dbReference>
<dbReference type="InterPro" id="IPR000086">
    <property type="entry name" value="NUDIX_hydrolase_dom"/>
</dbReference>
<dbReference type="GO" id="GO:0016787">
    <property type="term" value="F:hydrolase activity"/>
    <property type="evidence" value="ECO:0007669"/>
    <property type="project" value="UniProtKB-KW"/>
</dbReference>
<dbReference type="EMBL" id="RFFG01000008">
    <property type="protein sequence ID" value="RMI46556.1"/>
    <property type="molecule type" value="Genomic_DNA"/>
</dbReference>
<accession>A0A3M2MAI2</accession>
<organism evidence="4 5">
    <name type="scientific">Actinomadura harenae</name>
    <dbReference type="NCBI Taxonomy" id="2483351"/>
    <lineage>
        <taxon>Bacteria</taxon>
        <taxon>Bacillati</taxon>
        <taxon>Actinomycetota</taxon>
        <taxon>Actinomycetes</taxon>
        <taxon>Streptosporangiales</taxon>
        <taxon>Thermomonosporaceae</taxon>
        <taxon>Actinomadura</taxon>
    </lineage>
</organism>
<dbReference type="PROSITE" id="PS51462">
    <property type="entry name" value="NUDIX"/>
    <property type="match status" value="1"/>
</dbReference>
<protein>
    <submittedName>
        <fullName evidence="4">NUDIX hydrolase</fullName>
    </submittedName>
</protein>
<reference evidence="4 5" key="1">
    <citation type="submission" date="2018-10" db="EMBL/GenBank/DDBJ databases">
        <title>Isolation from soil.</title>
        <authorList>
            <person name="Hu J."/>
        </authorList>
    </citation>
    <scope>NUCLEOTIDE SEQUENCE [LARGE SCALE GENOMIC DNA]</scope>
    <source>
        <strain evidence="4 5">NEAU-Ht49</strain>
    </source>
</reference>
<dbReference type="PANTHER" id="PTHR43046:SF14">
    <property type="entry name" value="MUTT_NUDIX FAMILY PROTEIN"/>
    <property type="match status" value="1"/>
</dbReference>
<dbReference type="RefSeq" id="WP_122193362.1">
    <property type="nucleotide sequence ID" value="NZ_JBHSKC010000020.1"/>
</dbReference>
<keyword evidence="5" id="KW-1185">Reference proteome</keyword>
<feature type="domain" description="Nudix hydrolase" evidence="3">
    <location>
        <begin position="6"/>
        <end position="149"/>
    </location>
</feature>
<evidence type="ECO:0000259" key="3">
    <source>
        <dbReference type="PROSITE" id="PS51462"/>
    </source>
</evidence>
<evidence type="ECO:0000313" key="5">
    <source>
        <dbReference type="Proteomes" id="UP000282674"/>
    </source>
</evidence>
<evidence type="ECO:0000256" key="2">
    <source>
        <dbReference type="ARBA" id="ARBA00022801"/>
    </source>
</evidence>
<name>A0A3M2MAI2_9ACTN</name>
<evidence type="ECO:0000256" key="1">
    <source>
        <dbReference type="ARBA" id="ARBA00001946"/>
    </source>
</evidence>
<dbReference type="Pfam" id="PF00293">
    <property type="entry name" value="NUDIX"/>
    <property type="match status" value="1"/>
</dbReference>
<gene>
    <name evidence="4" type="ORF">EBO15_06360</name>
</gene>